<dbReference type="InterPro" id="IPR055011">
    <property type="entry name" value="Tag1_C"/>
</dbReference>
<dbReference type="EMBL" id="AP024449">
    <property type="protein sequence ID" value="BCS29046.1"/>
    <property type="molecule type" value="Genomic_DNA"/>
</dbReference>
<evidence type="ECO:0000313" key="7">
    <source>
        <dbReference type="Proteomes" id="UP000654913"/>
    </source>
</evidence>
<dbReference type="PANTHER" id="PTHR35895">
    <property type="entry name" value="CHROMOSOME 16, WHOLE GENOME SHOTGUN SEQUENCE"/>
    <property type="match status" value="1"/>
</dbReference>
<dbReference type="RefSeq" id="XP_041561232.1">
    <property type="nucleotide sequence ID" value="XM_041695508.1"/>
</dbReference>
<dbReference type="Pfam" id="PF26174">
    <property type="entry name" value="LEA-2_1"/>
    <property type="match status" value="1"/>
</dbReference>
<dbReference type="InterPro" id="IPR059065">
    <property type="entry name" value="Ig_Tag1-like_4th"/>
</dbReference>
<dbReference type="Pfam" id="PF26150">
    <property type="entry name" value="LEA-2_4"/>
    <property type="match status" value="1"/>
</dbReference>
<evidence type="ECO:0000259" key="3">
    <source>
        <dbReference type="Pfam" id="PF22786"/>
    </source>
</evidence>
<feature type="domain" description="Tag1-like fifth Ig-like" evidence="5">
    <location>
        <begin position="913"/>
        <end position="1024"/>
    </location>
</feature>
<protein>
    <recommendedName>
        <fullName evidence="8">Pre-rRNA processing protein</fullName>
    </recommendedName>
</protein>
<dbReference type="KEGG" id="apuu:APUU_70616S"/>
<feature type="compositionally biased region" description="Basic and acidic residues" evidence="1">
    <location>
        <begin position="92"/>
        <end position="102"/>
    </location>
</feature>
<organism evidence="6 7">
    <name type="scientific">Aspergillus puulaauensis</name>
    <dbReference type="NCBI Taxonomy" id="1220207"/>
    <lineage>
        <taxon>Eukaryota</taxon>
        <taxon>Fungi</taxon>
        <taxon>Dikarya</taxon>
        <taxon>Ascomycota</taxon>
        <taxon>Pezizomycotina</taxon>
        <taxon>Eurotiomycetes</taxon>
        <taxon>Eurotiomycetidae</taxon>
        <taxon>Eurotiales</taxon>
        <taxon>Aspergillaceae</taxon>
        <taxon>Aspergillus</taxon>
    </lineage>
</organism>
<keyword evidence="7" id="KW-1185">Reference proteome</keyword>
<feature type="region of interest" description="Disordered" evidence="1">
    <location>
        <begin position="1"/>
        <end position="253"/>
    </location>
</feature>
<reference evidence="6" key="2">
    <citation type="submission" date="2021-02" db="EMBL/GenBank/DDBJ databases">
        <title>Aspergillus puulaauensis MK2 genome sequence.</title>
        <authorList>
            <person name="Futagami T."/>
            <person name="Mori K."/>
            <person name="Kadooka C."/>
            <person name="Tanaka T."/>
        </authorList>
    </citation>
    <scope>NUCLEOTIDE SEQUENCE</scope>
    <source>
        <strain evidence="6">MK2</strain>
    </source>
</reference>
<reference evidence="6" key="1">
    <citation type="submission" date="2021-01" db="EMBL/GenBank/DDBJ databases">
        <authorList>
            <consortium name="Aspergillus puulaauensis MK2 genome sequencing consortium"/>
            <person name="Kazuki M."/>
            <person name="Futagami T."/>
        </authorList>
    </citation>
    <scope>NUCLEOTIDE SEQUENCE</scope>
    <source>
        <strain evidence="6">MK2</strain>
    </source>
</reference>
<dbReference type="InterPro" id="IPR046368">
    <property type="entry name" value="Tag1"/>
</dbReference>
<feature type="compositionally biased region" description="Polar residues" evidence="1">
    <location>
        <begin position="47"/>
        <end position="65"/>
    </location>
</feature>
<dbReference type="Pfam" id="PF22786">
    <property type="entry name" value="Tag1_C"/>
    <property type="match status" value="1"/>
</dbReference>
<feature type="compositionally biased region" description="Polar residues" evidence="1">
    <location>
        <begin position="173"/>
        <end position="191"/>
    </location>
</feature>
<feature type="compositionally biased region" description="Polar residues" evidence="1">
    <location>
        <begin position="146"/>
        <end position="164"/>
    </location>
</feature>
<sequence>MADEASRPLLSEVHEESHHQTSSTIQQHHSFEISSESTPLHEESHRQTSFRIQQHNPFGISSESTPLHGESHHQTSSIGQQRQSFGISESTPLHEESHHRQSFEISSESTPLHEESHHQTSSIGQQHQSFEISSESTPLHEESHHQTSSIGQQHQSFEISSESTPLHEESHHQTSSIGQQHQSFEISSESTPLHEESHHQTSSIGQQHQSFEISSESTPLLHRRDETNLSTYGGTELPRALSPASETLSPDDSPKKLRRKFGWTVFCGLLAIGAIIVILVLAFIVPEAVKQYTKTAAVFKPTNLSIESATNDGVRARVQGDVLLDANRIESGSVRNVGRFVTWIGREVETSQSKVNVYLPEYGNTLVGTVSVPPIKLNIRNGHVNHLDFEADLVAGNVEGLRSIAVDWLDGKLERLLLHGSARLHLKSGLLSLGEQTLADSIIFEGDDFPSVPEIDITEFNVHDVDSPDDEGAMAVNASALALTDSPFSLRIPPLGFKVLVANCSPRDPYIPTADVVTKEIVATPGHNTVIDVSGIIRGLSDELTTSCPGEKRSPLDSFLTSYIHGSQTIIYVRGADVPSLGTPKWMTDILKTVTVPLPFTGHNLDNLVKNFTMSNVHFSLPNPMAEPDTPESLPTVSALVKVLIAVPEQLNFDFDVPRVRAKADVYYHENKLGVLNLKEWQPANSTLISDADNSTVLQVRFAMDNAPLEVTDDDVLADVLSSLIFEGKPVKLAVSASVDAEIATVLGQVAVRGIPADGEFAVKPLYGGLLPGDWRPQVENLELGATTESSLLVNTMVNFTNPTQYSASVPFVDLVLVYNSSKVAHLTARDVTIVPGTNTGVNVDLQWSPLDLGGPSAVLAGQDLLSRFVSGSNTSVMMTTHKGTIPALPKLGKALARLGLEVQVPKLAPGHNDGHQGFIQDATLHLWSSTAEFALYSPLNHTTLQVTSIEAQAFYEHDKEVGKINYYQPFSIPPGLSHSPRLPVELNMEGIGYDAVKRAVGGSLDLDTIAKVGVRIGNYNETIHYRGKGIKAKVTL</sequence>
<accession>A0A7R7XWT7</accession>
<gene>
    <name evidence="6" type="ORF">APUU_70616S</name>
</gene>
<keyword evidence="2" id="KW-1133">Transmembrane helix</keyword>
<evidence type="ECO:0000259" key="4">
    <source>
        <dbReference type="Pfam" id="PF26150"/>
    </source>
</evidence>
<feature type="compositionally biased region" description="Polar residues" evidence="1">
    <location>
        <begin position="119"/>
        <end position="137"/>
    </location>
</feature>
<dbReference type="GO" id="GO:0000329">
    <property type="term" value="C:fungal-type vacuole membrane"/>
    <property type="evidence" value="ECO:0007669"/>
    <property type="project" value="InterPro"/>
</dbReference>
<evidence type="ECO:0008006" key="8">
    <source>
        <dbReference type="Google" id="ProtNLM"/>
    </source>
</evidence>
<feature type="compositionally biased region" description="Polar residues" evidence="1">
    <location>
        <begin position="200"/>
        <end position="218"/>
    </location>
</feature>
<evidence type="ECO:0000259" key="5">
    <source>
        <dbReference type="Pfam" id="PF26153"/>
    </source>
</evidence>
<dbReference type="InterPro" id="IPR059066">
    <property type="entry name" value="Ig_Tag1-like_5th"/>
</dbReference>
<feature type="compositionally biased region" description="Polar residues" evidence="1">
    <location>
        <begin position="74"/>
        <end position="91"/>
    </location>
</feature>
<dbReference type="OrthoDB" id="5596576at2759"/>
<feature type="compositionally biased region" description="Basic and acidic residues" evidence="1">
    <location>
        <begin position="1"/>
        <end position="19"/>
    </location>
</feature>
<keyword evidence="2" id="KW-0472">Membrane</keyword>
<dbReference type="AlphaFoldDB" id="A0A7R7XWT7"/>
<name>A0A7R7XWT7_9EURO</name>
<dbReference type="PANTHER" id="PTHR35895:SF3">
    <property type="entry name" value="PRE-RRNA PROCESSING PROTEIN"/>
    <property type="match status" value="1"/>
</dbReference>
<evidence type="ECO:0000256" key="2">
    <source>
        <dbReference type="SAM" id="Phobius"/>
    </source>
</evidence>
<feature type="domain" description="Tag1 C-terminal" evidence="3">
    <location>
        <begin position="652"/>
        <end position="764"/>
    </location>
</feature>
<dbReference type="Proteomes" id="UP000654913">
    <property type="component" value="Chromosome 7"/>
</dbReference>
<proteinExistence type="predicted"/>
<evidence type="ECO:0000256" key="1">
    <source>
        <dbReference type="SAM" id="MobiDB-lite"/>
    </source>
</evidence>
<dbReference type="GeneID" id="64979043"/>
<keyword evidence="2" id="KW-0812">Transmembrane</keyword>
<evidence type="ECO:0000313" key="6">
    <source>
        <dbReference type="EMBL" id="BCS29046.1"/>
    </source>
</evidence>
<dbReference type="Pfam" id="PF26153">
    <property type="entry name" value="LEA-2L_5"/>
    <property type="match status" value="1"/>
</dbReference>
<feature type="domain" description="Tag1-like fourth Ig-like" evidence="4">
    <location>
        <begin position="776"/>
        <end position="892"/>
    </location>
</feature>
<feature type="transmembrane region" description="Helical" evidence="2">
    <location>
        <begin position="263"/>
        <end position="285"/>
    </location>
</feature>